<reference evidence="2" key="1">
    <citation type="journal article" date="2023" name="Mol. Phylogenet. Evol.">
        <title>Genome-scale phylogeny and comparative genomics of the fungal order Sordariales.</title>
        <authorList>
            <person name="Hensen N."/>
            <person name="Bonometti L."/>
            <person name="Westerberg I."/>
            <person name="Brannstrom I.O."/>
            <person name="Guillou S."/>
            <person name="Cros-Aarteil S."/>
            <person name="Calhoun S."/>
            <person name="Haridas S."/>
            <person name="Kuo A."/>
            <person name="Mondo S."/>
            <person name="Pangilinan J."/>
            <person name="Riley R."/>
            <person name="LaButti K."/>
            <person name="Andreopoulos B."/>
            <person name="Lipzen A."/>
            <person name="Chen C."/>
            <person name="Yan M."/>
            <person name="Daum C."/>
            <person name="Ng V."/>
            <person name="Clum A."/>
            <person name="Steindorff A."/>
            <person name="Ohm R.A."/>
            <person name="Martin F."/>
            <person name="Silar P."/>
            <person name="Natvig D.O."/>
            <person name="Lalanne C."/>
            <person name="Gautier V."/>
            <person name="Ament-Velasquez S.L."/>
            <person name="Kruys A."/>
            <person name="Hutchinson M.I."/>
            <person name="Powell A.J."/>
            <person name="Barry K."/>
            <person name="Miller A.N."/>
            <person name="Grigoriev I.V."/>
            <person name="Debuchy R."/>
            <person name="Gladieux P."/>
            <person name="Hiltunen Thoren M."/>
            <person name="Johannesson H."/>
        </authorList>
    </citation>
    <scope>NUCLEOTIDE SEQUENCE</scope>
    <source>
        <strain evidence="2">CBS 232.78</strain>
    </source>
</reference>
<accession>A0AAE0N6U6</accession>
<dbReference type="Proteomes" id="UP001285441">
    <property type="component" value="Unassembled WGS sequence"/>
</dbReference>
<dbReference type="AlphaFoldDB" id="A0AAE0N6U6"/>
<name>A0AAE0N6U6_9PEZI</name>
<organism evidence="2 3">
    <name type="scientific">Podospora didyma</name>
    <dbReference type="NCBI Taxonomy" id="330526"/>
    <lineage>
        <taxon>Eukaryota</taxon>
        <taxon>Fungi</taxon>
        <taxon>Dikarya</taxon>
        <taxon>Ascomycota</taxon>
        <taxon>Pezizomycotina</taxon>
        <taxon>Sordariomycetes</taxon>
        <taxon>Sordariomycetidae</taxon>
        <taxon>Sordariales</taxon>
        <taxon>Podosporaceae</taxon>
        <taxon>Podospora</taxon>
    </lineage>
</organism>
<evidence type="ECO:0000313" key="3">
    <source>
        <dbReference type="Proteomes" id="UP001285441"/>
    </source>
</evidence>
<evidence type="ECO:0000313" key="2">
    <source>
        <dbReference type="EMBL" id="KAK3372298.1"/>
    </source>
</evidence>
<keyword evidence="3" id="KW-1185">Reference proteome</keyword>
<proteinExistence type="predicted"/>
<gene>
    <name evidence="2" type="ORF">B0H63DRAFT_453644</name>
</gene>
<protein>
    <submittedName>
        <fullName evidence="2">Uncharacterized protein</fullName>
    </submittedName>
</protein>
<reference evidence="2" key="2">
    <citation type="submission" date="2023-06" db="EMBL/GenBank/DDBJ databases">
        <authorList>
            <consortium name="Lawrence Berkeley National Laboratory"/>
            <person name="Haridas S."/>
            <person name="Hensen N."/>
            <person name="Bonometti L."/>
            <person name="Westerberg I."/>
            <person name="Brannstrom I.O."/>
            <person name="Guillou S."/>
            <person name="Cros-Aarteil S."/>
            <person name="Calhoun S."/>
            <person name="Kuo A."/>
            <person name="Mondo S."/>
            <person name="Pangilinan J."/>
            <person name="Riley R."/>
            <person name="LaButti K."/>
            <person name="Andreopoulos B."/>
            <person name="Lipzen A."/>
            <person name="Chen C."/>
            <person name="Yanf M."/>
            <person name="Daum C."/>
            <person name="Ng V."/>
            <person name="Clum A."/>
            <person name="Steindorff A."/>
            <person name="Ohm R."/>
            <person name="Martin F."/>
            <person name="Silar P."/>
            <person name="Natvig D."/>
            <person name="Lalanne C."/>
            <person name="Gautier V."/>
            <person name="Ament-velasquez S.L."/>
            <person name="Kruys A."/>
            <person name="Hutchinson M.I."/>
            <person name="Powell A.J."/>
            <person name="Barry K."/>
            <person name="Miller A.N."/>
            <person name="Grigoriev I.V."/>
            <person name="Debuchy R."/>
            <person name="Gladieux P."/>
            <person name="Thoren M.H."/>
            <person name="Johannesson H."/>
        </authorList>
    </citation>
    <scope>NUCLEOTIDE SEQUENCE</scope>
    <source>
        <strain evidence="2">CBS 232.78</strain>
    </source>
</reference>
<evidence type="ECO:0000256" key="1">
    <source>
        <dbReference type="SAM" id="SignalP"/>
    </source>
</evidence>
<comment type="caution">
    <text evidence="2">The sequence shown here is derived from an EMBL/GenBank/DDBJ whole genome shotgun (WGS) entry which is preliminary data.</text>
</comment>
<dbReference type="EMBL" id="JAULSW010000008">
    <property type="protein sequence ID" value="KAK3372298.1"/>
    <property type="molecule type" value="Genomic_DNA"/>
</dbReference>
<feature type="chain" id="PRO_5041991089" evidence="1">
    <location>
        <begin position="22"/>
        <end position="148"/>
    </location>
</feature>
<sequence>MPDFWMMMILILLLTIHYFSTHQNPRAVDDFNPPIAHVVPAISDMLSPAPTWYRENIPPPTDRDYDEPLEFDDSDTEDYQSEEENCTIADMLARLKEQLRETGEILDSYQRENLESKELNTEAGCSSYFHQHYDDHNLSIIIETAEDD</sequence>
<feature type="signal peptide" evidence="1">
    <location>
        <begin position="1"/>
        <end position="21"/>
    </location>
</feature>
<keyword evidence="1" id="KW-0732">Signal</keyword>